<keyword evidence="2" id="KW-1185">Reference proteome</keyword>
<sequence>MSLQSAFAGSNRRRFTANNPWMQPLHNDSTLQRQYNRRLSAADCCDIGCSRSLFKQDLLLHCSQVTPRHMHSVNMVLGFILRTVCRWQHHSGSPLSSVKKRPLYQGTCNEYEGMVQRGNVLNY</sequence>
<reference evidence="1 2" key="1">
    <citation type="submission" date="2024-07" db="EMBL/GenBank/DDBJ databases">
        <title>Section-level genome sequencing and comparative genomics of Aspergillus sections Usti and Cavernicolus.</title>
        <authorList>
            <consortium name="Lawrence Berkeley National Laboratory"/>
            <person name="Nybo J.L."/>
            <person name="Vesth T.C."/>
            <person name="Theobald S."/>
            <person name="Frisvad J.C."/>
            <person name="Larsen T.O."/>
            <person name="Kjaerboelling I."/>
            <person name="Rothschild-Mancinelli K."/>
            <person name="Lyhne E.K."/>
            <person name="Kogle M.E."/>
            <person name="Barry K."/>
            <person name="Clum A."/>
            <person name="Na H."/>
            <person name="Ledsgaard L."/>
            <person name="Lin J."/>
            <person name="Lipzen A."/>
            <person name="Kuo A."/>
            <person name="Riley R."/>
            <person name="Mondo S."/>
            <person name="Labutti K."/>
            <person name="Haridas S."/>
            <person name="Pangalinan J."/>
            <person name="Salamov A.A."/>
            <person name="Simmons B.A."/>
            <person name="Magnuson J.K."/>
            <person name="Chen J."/>
            <person name="Drula E."/>
            <person name="Henrissat B."/>
            <person name="Wiebenga A."/>
            <person name="Lubbers R.J."/>
            <person name="Gomes A.C."/>
            <person name="Makela M.R."/>
            <person name="Stajich J."/>
            <person name="Grigoriev I.V."/>
            <person name="Mortensen U.H."/>
            <person name="De Vries R.P."/>
            <person name="Baker S.E."/>
            <person name="Andersen M.R."/>
        </authorList>
    </citation>
    <scope>NUCLEOTIDE SEQUENCE [LARGE SCALE GENOMIC DNA]</scope>
    <source>
        <strain evidence="1 2">CBS 209.92</strain>
    </source>
</reference>
<evidence type="ECO:0000313" key="2">
    <source>
        <dbReference type="Proteomes" id="UP001610563"/>
    </source>
</evidence>
<comment type="caution">
    <text evidence="1">The sequence shown here is derived from an EMBL/GenBank/DDBJ whole genome shotgun (WGS) entry which is preliminary data.</text>
</comment>
<evidence type="ECO:0000313" key="1">
    <source>
        <dbReference type="EMBL" id="KAL2788116.1"/>
    </source>
</evidence>
<dbReference type="Proteomes" id="UP001610563">
    <property type="component" value="Unassembled WGS sequence"/>
</dbReference>
<proteinExistence type="predicted"/>
<protein>
    <submittedName>
        <fullName evidence="1">Uncharacterized protein</fullName>
    </submittedName>
</protein>
<organism evidence="1 2">
    <name type="scientific">Aspergillus keveii</name>
    <dbReference type="NCBI Taxonomy" id="714993"/>
    <lineage>
        <taxon>Eukaryota</taxon>
        <taxon>Fungi</taxon>
        <taxon>Dikarya</taxon>
        <taxon>Ascomycota</taxon>
        <taxon>Pezizomycotina</taxon>
        <taxon>Eurotiomycetes</taxon>
        <taxon>Eurotiomycetidae</taxon>
        <taxon>Eurotiales</taxon>
        <taxon>Aspergillaceae</taxon>
        <taxon>Aspergillus</taxon>
        <taxon>Aspergillus subgen. Nidulantes</taxon>
    </lineage>
</organism>
<name>A0ABR4FXY2_9EURO</name>
<gene>
    <name evidence="1" type="ORF">BJX66DRAFT_263947</name>
</gene>
<dbReference type="EMBL" id="JBFTWV010000084">
    <property type="protein sequence ID" value="KAL2788116.1"/>
    <property type="molecule type" value="Genomic_DNA"/>
</dbReference>
<accession>A0ABR4FXY2</accession>